<proteinExistence type="predicted"/>
<dbReference type="Gene3D" id="3.20.20.150">
    <property type="entry name" value="Divalent-metal-dependent TIM barrel enzymes"/>
    <property type="match status" value="1"/>
</dbReference>
<reference evidence="2" key="1">
    <citation type="journal article" date="2021" name="PeerJ">
        <title>Extensive microbial diversity within the chicken gut microbiome revealed by metagenomics and culture.</title>
        <authorList>
            <person name="Gilroy R."/>
            <person name="Ravi A."/>
            <person name="Getino M."/>
            <person name="Pursley I."/>
            <person name="Horton D.L."/>
            <person name="Alikhan N.F."/>
            <person name="Baker D."/>
            <person name="Gharbi K."/>
            <person name="Hall N."/>
            <person name="Watson M."/>
            <person name="Adriaenssens E.M."/>
            <person name="Foster-Nyarko E."/>
            <person name="Jarju S."/>
            <person name="Secka A."/>
            <person name="Antonio M."/>
            <person name="Oren A."/>
            <person name="Chaudhuri R.R."/>
            <person name="La Ragione R."/>
            <person name="Hildebrand F."/>
            <person name="Pallen M.J."/>
        </authorList>
    </citation>
    <scope>NUCLEOTIDE SEQUENCE</scope>
    <source>
        <strain evidence="2">CHK183-1962</strain>
    </source>
</reference>
<sequence length="316" mass="35831">MKFGVFSVSMPEYSPEKSIELLKELGYTGIEWRVAEIKKPYERWDTCFQEEIPAPSEDDPKIPYEMRYWGNNKSTLSLANIKAEAQKAKELCDAAGIEIFGLTTYLAVGDTEQLISVMEAANSIGCKQVRAGLVPYDPEKAEAPYPVLFDRMREDLKKLDPYARQYGVKVVLEIHMDTMIASPSAAYRALEGFDPNYFGLIFDPGNMVNEGFEEYQKSFELLGDYIAHIHVKNGLIVPDGEDELGATKWKRQWCPLKKGMADLKRLFSVMNKFGYDGTVSIEDFSNEEETKVKLENNLAYMKNMAEAVKKEAEASK</sequence>
<dbReference type="Pfam" id="PF01261">
    <property type="entry name" value="AP_endonuc_2"/>
    <property type="match status" value="1"/>
</dbReference>
<dbReference type="InterPro" id="IPR013022">
    <property type="entry name" value="Xyl_isomerase-like_TIM-brl"/>
</dbReference>
<dbReference type="InterPro" id="IPR036237">
    <property type="entry name" value="Xyl_isomerase-like_sf"/>
</dbReference>
<evidence type="ECO:0000259" key="1">
    <source>
        <dbReference type="Pfam" id="PF01261"/>
    </source>
</evidence>
<dbReference type="AlphaFoldDB" id="A0A9D1XE42"/>
<dbReference type="Proteomes" id="UP000886890">
    <property type="component" value="Unassembled WGS sequence"/>
</dbReference>
<comment type="caution">
    <text evidence="2">The sequence shown here is derived from an EMBL/GenBank/DDBJ whole genome shotgun (WGS) entry which is preliminary data.</text>
</comment>
<accession>A0A9D1XE42</accession>
<dbReference type="InterPro" id="IPR050312">
    <property type="entry name" value="IolE/XylAMocC-like"/>
</dbReference>
<protein>
    <submittedName>
        <fullName evidence="2">Sugar phosphate isomerase/epimerase</fullName>
    </submittedName>
</protein>
<keyword evidence="2" id="KW-0413">Isomerase</keyword>
<evidence type="ECO:0000313" key="2">
    <source>
        <dbReference type="EMBL" id="HIX77873.1"/>
    </source>
</evidence>
<reference evidence="2" key="2">
    <citation type="submission" date="2021-04" db="EMBL/GenBank/DDBJ databases">
        <authorList>
            <person name="Gilroy R."/>
        </authorList>
    </citation>
    <scope>NUCLEOTIDE SEQUENCE</scope>
    <source>
        <strain evidence="2">CHK183-1962</strain>
    </source>
</reference>
<dbReference type="GO" id="GO:0016853">
    <property type="term" value="F:isomerase activity"/>
    <property type="evidence" value="ECO:0007669"/>
    <property type="project" value="UniProtKB-KW"/>
</dbReference>
<dbReference type="SUPFAM" id="SSF51658">
    <property type="entry name" value="Xylose isomerase-like"/>
    <property type="match status" value="1"/>
</dbReference>
<feature type="domain" description="Xylose isomerase-like TIM barrel" evidence="1">
    <location>
        <begin position="65"/>
        <end position="292"/>
    </location>
</feature>
<dbReference type="PANTHER" id="PTHR12110">
    <property type="entry name" value="HYDROXYPYRUVATE ISOMERASE"/>
    <property type="match status" value="1"/>
</dbReference>
<name>A0A9D1XE42_9FIRM</name>
<dbReference type="PANTHER" id="PTHR12110:SF53">
    <property type="entry name" value="BLR5974 PROTEIN"/>
    <property type="match status" value="1"/>
</dbReference>
<organism evidence="2 3">
    <name type="scientific">Candidatus Fusicatenibacter merdavium</name>
    <dbReference type="NCBI Taxonomy" id="2838600"/>
    <lineage>
        <taxon>Bacteria</taxon>
        <taxon>Bacillati</taxon>
        <taxon>Bacillota</taxon>
        <taxon>Clostridia</taxon>
        <taxon>Lachnospirales</taxon>
        <taxon>Lachnospiraceae</taxon>
        <taxon>Fusicatenibacter</taxon>
    </lineage>
</organism>
<gene>
    <name evidence="2" type="ORF">H9734_09815</name>
</gene>
<evidence type="ECO:0000313" key="3">
    <source>
        <dbReference type="Proteomes" id="UP000886890"/>
    </source>
</evidence>
<dbReference type="EMBL" id="DXEK01000162">
    <property type="protein sequence ID" value="HIX77873.1"/>
    <property type="molecule type" value="Genomic_DNA"/>
</dbReference>